<keyword evidence="1" id="KW-0805">Transcription regulation</keyword>
<proteinExistence type="predicted"/>
<dbReference type="RefSeq" id="WP_083345723.1">
    <property type="nucleotide sequence ID" value="NZ_LT629690.1"/>
</dbReference>
<name>A0A1G7MM40_9BACT</name>
<dbReference type="PROSITE" id="PS50977">
    <property type="entry name" value="HTH_TETR_2"/>
    <property type="match status" value="1"/>
</dbReference>
<evidence type="ECO:0000313" key="8">
    <source>
        <dbReference type="Proteomes" id="UP000182427"/>
    </source>
</evidence>
<dbReference type="OrthoDB" id="9808189at2"/>
<evidence type="ECO:0000256" key="1">
    <source>
        <dbReference type="ARBA" id="ARBA00023015"/>
    </source>
</evidence>
<accession>A0A1G7MM40</accession>
<evidence type="ECO:0000256" key="3">
    <source>
        <dbReference type="ARBA" id="ARBA00023163"/>
    </source>
</evidence>
<dbReference type="SUPFAM" id="SSF46689">
    <property type="entry name" value="Homeodomain-like"/>
    <property type="match status" value="1"/>
</dbReference>
<keyword evidence="2 4" id="KW-0238">DNA-binding</keyword>
<evidence type="ECO:0000256" key="4">
    <source>
        <dbReference type="PROSITE-ProRule" id="PRU00335"/>
    </source>
</evidence>
<keyword evidence="3" id="KW-0804">Transcription</keyword>
<dbReference type="GO" id="GO:0003700">
    <property type="term" value="F:DNA-binding transcription factor activity"/>
    <property type="evidence" value="ECO:0007669"/>
    <property type="project" value="TreeGrafter"/>
</dbReference>
<sequence>MLTKKTRVPAKKKATRKAAANPRKQPSQERSRETVAVILEAAARILESRGLEGYNTNAVAEKAGVSIGSLYQYFPGKDALTIALIRSFEDELLQSVKAAIAASQHDRLTQALQRIVRALYATHIHRAALNVVLEAEEQRLQQHIPENKETLTSLVTALLKRHRQHLRLPMKEAVQDTITISRAMVDAALREGLSAATAERRTVRALTAYLFWQDQPNESH</sequence>
<dbReference type="PANTHER" id="PTHR30055">
    <property type="entry name" value="HTH-TYPE TRANSCRIPTIONAL REGULATOR RUTR"/>
    <property type="match status" value="1"/>
</dbReference>
<feature type="compositionally biased region" description="Basic residues" evidence="5">
    <location>
        <begin position="1"/>
        <end position="16"/>
    </location>
</feature>
<dbReference type="Proteomes" id="UP000182427">
    <property type="component" value="Chromosome I"/>
</dbReference>
<dbReference type="InterPro" id="IPR009057">
    <property type="entry name" value="Homeodomain-like_sf"/>
</dbReference>
<keyword evidence="8" id="KW-1185">Reference proteome</keyword>
<evidence type="ECO:0000313" key="7">
    <source>
        <dbReference type="EMBL" id="SDF62812.1"/>
    </source>
</evidence>
<evidence type="ECO:0000256" key="2">
    <source>
        <dbReference type="ARBA" id="ARBA00023125"/>
    </source>
</evidence>
<dbReference type="EMBL" id="LT629690">
    <property type="protein sequence ID" value="SDF62812.1"/>
    <property type="molecule type" value="Genomic_DNA"/>
</dbReference>
<gene>
    <name evidence="7" type="ORF">SAMN05444167_2846</name>
</gene>
<reference evidence="7 8" key="1">
    <citation type="submission" date="2016-10" db="EMBL/GenBank/DDBJ databases">
        <authorList>
            <person name="de Groot N.N."/>
        </authorList>
    </citation>
    <scope>NUCLEOTIDE SEQUENCE [LARGE SCALE GENOMIC DNA]</scope>
    <source>
        <strain evidence="7 8">GAS232</strain>
    </source>
</reference>
<evidence type="ECO:0000256" key="5">
    <source>
        <dbReference type="SAM" id="MobiDB-lite"/>
    </source>
</evidence>
<dbReference type="Gene3D" id="1.10.357.10">
    <property type="entry name" value="Tetracycline Repressor, domain 2"/>
    <property type="match status" value="1"/>
</dbReference>
<dbReference type="PANTHER" id="PTHR30055:SF234">
    <property type="entry name" value="HTH-TYPE TRANSCRIPTIONAL REGULATOR BETI"/>
    <property type="match status" value="1"/>
</dbReference>
<protein>
    <submittedName>
        <fullName evidence="7">Transcriptional regulator, TetR family</fullName>
    </submittedName>
</protein>
<dbReference type="Pfam" id="PF00440">
    <property type="entry name" value="TetR_N"/>
    <property type="match status" value="1"/>
</dbReference>
<dbReference type="InterPro" id="IPR001647">
    <property type="entry name" value="HTH_TetR"/>
</dbReference>
<feature type="DNA-binding region" description="H-T-H motif" evidence="4">
    <location>
        <begin position="55"/>
        <end position="74"/>
    </location>
</feature>
<dbReference type="GO" id="GO:0000976">
    <property type="term" value="F:transcription cis-regulatory region binding"/>
    <property type="evidence" value="ECO:0007669"/>
    <property type="project" value="TreeGrafter"/>
</dbReference>
<dbReference type="AlphaFoldDB" id="A0A1G7MM40"/>
<feature type="region of interest" description="Disordered" evidence="5">
    <location>
        <begin position="1"/>
        <end position="32"/>
    </location>
</feature>
<dbReference type="PRINTS" id="PR00455">
    <property type="entry name" value="HTHTETR"/>
</dbReference>
<dbReference type="InterPro" id="IPR050109">
    <property type="entry name" value="HTH-type_TetR-like_transc_reg"/>
</dbReference>
<evidence type="ECO:0000259" key="6">
    <source>
        <dbReference type="PROSITE" id="PS50977"/>
    </source>
</evidence>
<feature type="domain" description="HTH tetR-type" evidence="6">
    <location>
        <begin position="32"/>
        <end position="92"/>
    </location>
</feature>
<organism evidence="7 8">
    <name type="scientific">Terriglobus roseus</name>
    <dbReference type="NCBI Taxonomy" id="392734"/>
    <lineage>
        <taxon>Bacteria</taxon>
        <taxon>Pseudomonadati</taxon>
        <taxon>Acidobacteriota</taxon>
        <taxon>Terriglobia</taxon>
        <taxon>Terriglobales</taxon>
        <taxon>Acidobacteriaceae</taxon>
        <taxon>Terriglobus</taxon>
    </lineage>
</organism>